<feature type="domain" description="HTH luxR-type" evidence="5">
    <location>
        <begin position="1029"/>
        <end position="1094"/>
    </location>
</feature>
<dbReference type="GO" id="GO:0006355">
    <property type="term" value="P:regulation of DNA-templated transcription"/>
    <property type="evidence" value="ECO:0007669"/>
    <property type="project" value="InterPro"/>
</dbReference>
<proteinExistence type="predicted"/>
<dbReference type="PROSITE" id="PS50011">
    <property type="entry name" value="PROTEIN_KINASE_DOM"/>
    <property type="match status" value="1"/>
</dbReference>
<evidence type="ECO:0000313" key="7">
    <source>
        <dbReference type="Proteomes" id="UP000183407"/>
    </source>
</evidence>
<dbReference type="OrthoDB" id="136365at2"/>
<dbReference type="InterPro" id="IPR008271">
    <property type="entry name" value="Ser/Thr_kinase_AS"/>
</dbReference>
<dbReference type="Gene3D" id="1.25.40.10">
    <property type="entry name" value="Tetratricopeptide repeat domain"/>
    <property type="match status" value="1"/>
</dbReference>
<feature type="binding site" evidence="3">
    <location>
        <position position="55"/>
    </location>
    <ligand>
        <name>ATP</name>
        <dbReference type="ChEBI" id="CHEBI:30616"/>
    </ligand>
</feature>
<dbReference type="Gene3D" id="3.40.50.300">
    <property type="entry name" value="P-loop containing nucleotide triphosphate hydrolases"/>
    <property type="match status" value="1"/>
</dbReference>
<dbReference type="GO" id="GO:0005524">
    <property type="term" value="F:ATP binding"/>
    <property type="evidence" value="ECO:0007669"/>
    <property type="project" value="UniProtKB-UniRule"/>
</dbReference>
<keyword evidence="2 3" id="KW-0067">ATP-binding</keyword>
<accession>A0A1H4IXQ6</accession>
<dbReference type="InterPro" id="IPR000792">
    <property type="entry name" value="Tscrpt_reg_LuxR_C"/>
</dbReference>
<dbReference type="InterPro" id="IPR027417">
    <property type="entry name" value="P-loop_NTPase"/>
</dbReference>
<dbReference type="InterPro" id="IPR011009">
    <property type="entry name" value="Kinase-like_dom_sf"/>
</dbReference>
<dbReference type="PANTHER" id="PTHR47691">
    <property type="entry name" value="REGULATOR-RELATED"/>
    <property type="match status" value="1"/>
</dbReference>
<evidence type="ECO:0000259" key="4">
    <source>
        <dbReference type="PROSITE" id="PS50011"/>
    </source>
</evidence>
<dbReference type="SUPFAM" id="SSF46894">
    <property type="entry name" value="C-terminal effector domain of the bipartite response regulators"/>
    <property type="match status" value="1"/>
</dbReference>
<name>A0A1H4IXQ6_RHOJO</name>
<keyword evidence="1 3" id="KW-0547">Nucleotide-binding</keyword>
<dbReference type="RefSeq" id="WP_073358041.1">
    <property type="nucleotide sequence ID" value="NZ_FNTL01000002.1"/>
</dbReference>
<evidence type="ECO:0000256" key="2">
    <source>
        <dbReference type="ARBA" id="ARBA00022840"/>
    </source>
</evidence>
<evidence type="ECO:0000313" key="6">
    <source>
        <dbReference type="EMBL" id="SEB38052.1"/>
    </source>
</evidence>
<dbReference type="InterPro" id="IPR011990">
    <property type="entry name" value="TPR-like_helical_dom_sf"/>
</dbReference>
<dbReference type="Pfam" id="PF00196">
    <property type="entry name" value="GerE"/>
    <property type="match status" value="1"/>
</dbReference>
<dbReference type="CDD" id="cd06170">
    <property type="entry name" value="LuxR_C_like"/>
    <property type="match status" value="1"/>
</dbReference>
<dbReference type="Gene3D" id="1.10.10.10">
    <property type="entry name" value="Winged helix-like DNA-binding domain superfamily/Winged helix DNA-binding domain"/>
    <property type="match status" value="1"/>
</dbReference>
<dbReference type="PRINTS" id="PR00038">
    <property type="entry name" value="HTHLUXR"/>
</dbReference>
<keyword evidence="6" id="KW-0808">Transferase</keyword>
<dbReference type="PROSITE" id="PS00107">
    <property type="entry name" value="PROTEIN_KINASE_ATP"/>
    <property type="match status" value="1"/>
</dbReference>
<dbReference type="SUPFAM" id="SSF48452">
    <property type="entry name" value="TPR-like"/>
    <property type="match status" value="2"/>
</dbReference>
<dbReference type="Gene3D" id="1.10.510.10">
    <property type="entry name" value="Transferase(Phosphotransferase) domain 1"/>
    <property type="match status" value="1"/>
</dbReference>
<evidence type="ECO:0000259" key="5">
    <source>
        <dbReference type="PROSITE" id="PS50043"/>
    </source>
</evidence>
<dbReference type="InterPro" id="IPR058852">
    <property type="entry name" value="HTH_77"/>
</dbReference>
<dbReference type="PROSITE" id="PS50043">
    <property type="entry name" value="HTH_LUXR_2"/>
    <property type="match status" value="1"/>
</dbReference>
<dbReference type="PROSITE" id="PS00108">
    <property type="entry name" value="PROTEIN_KINASE_ST"/>
    <property type="match status" value="1"/>
</dbReference>
<dbReference type="InterPro" id="IPR017441">
    <property type="entry name" value="Protein_kinase_ATP_BS"/>
</dbReference>
<dbReference type="Pfam" id="PF25872">
    <property type="entry name" value="HTH_77"/>
    <property type="match status" value="1"/>
</dbReference>
<dbReference type="SUPFAM" id="SSF52540">
    <property type="entry name" value="P-loop containing nucleoside triphosphate hydrolases"/>
    <property type="match status" value="1"/>
</dbReference>
<dbReference type="GO" id="GO:0003677">
    <property type="term" value="F:DNA binding"/>
    <property type="evidence" value="ECO:0007669"/>
    <property type="project" value="InterPro"/>
</dbReference>
<dbReference type="Proteomes" id="UP000183407">
    <property type="component" value="Unassembled WGS sequence"/>
</dbReference>
<evidence type="ECO:0000256" key="3">
    <source>
        <dbReference type="PROSITE-ProRule" id="PRU10141"/>
    </source>
</evidence>
<dbReference type="InterPro" id="IPR016032">
    <property type="entry name" value="Sig_transdc_resp-reg_C-effctor"/>
</dbReference>
<dbReference type="InterPro" id="IPR036388">
    <property type="entry name" value="WH-like_DNA-bd_sf"/>
</dbReference>
<dbReference type="InterPro" id="IPR000719">
    <property type="entry name" value="Prot_kinase_dom"/>
</dbReference>
<dbReference type="SMART" id="SM00421">
    <property type="entry name" value="HTH_LUXR"/>
    <property type="match status" value="1"/>
</dbReference>
<keyword evidence="6" id="KW-0723">Serine/threonine-protein kinase</keyword>
<dbReference type="AlphaFoldDB" id="A0A1H4IXQ6"/>
<dbReference type="CDD" id="cd14014">
    <property type="entry name" value="STKc_PknB_like"/>
    <property type="match status" value="1"/>
</dbReference>
<protein>
    <submittedName>
        <fullName evidence="6">Non-specific serine/threonine protein kinase</fullName>
    </submittedName>
</protein>
<dbReference type="Pfam" id="PF00069">
    <property type="entry name" value="Pkinase"/>
    <property type="match status" value="1"/>
</dbReference>
<gene>
    <name evidence="6" type="ORF">SAMN04490220_0566</name>
</gene>
<dbReference type="EMBL" id="FNTL01000002">
    <property type="protein sequence ID" value="SEB38052.1"/>
    <property type="molecule type" value="Genomic_DNA"/>
</dbReference>
<dbReference type="SUPFAM" id="SSF56112">
    <property type="entry name" value="Protein kinase-like (PK-like)"/>
    <property type="match status" value="1"/>
</dbReference>
<dbReference type="PANTHER" id="PTHR47691:SF3">
    <property type="entry name" value="HTH-TYPE TRANSCRIPTIONAL REGULATOR RV0890C-RELATED"/>
    <property type="match status" value="1"/>
</dbReference>
<sequence>MAEFDPLATQRDITPDIVDELSEAGFENVQVIGQGGFGVVFRCWQPSLDRTVAVKVLTPGFDSENLARFFREQKAMGRLSGHPNIVIVHDVGTTAAGRPFIVMQYHQIGSLELEIRRNGPQGWPAVLRLGVKMAGALETIHRVGILHRDVKPGNILLTDYGEPQLTDFGISHISGGFETAHGAVTGSPAFTAPEIFQGKPPSVQSDIYSLGATLFCAITGHAAFTQHSGESLVAQFVRIAREPAPDLTEWKLPDDLSELVERTMSRTVADRPVSAEELGNLIRDAERRHGCEVDSMPLPGASAAHMVPPAEGAAADEWSLGRHSLTSSPVPLRRKDGNLPVELTSFVGRRHELTEAKRLLSESHLVTFTGTGGVGKTRLALRVGADTRRSFSDGVWLVELGRIRDPLLVPETFVAVLGLRERSLRSPLTLLSEYLVERQLLIIVDNCEHLIAAVAELIEPLLHGCPDLRIIATSREPLRIGGEMVMRVPPLTVPDPGHPVHRGESSSDAVQLFVARARTALPEFALTEDNKATIGQICQQLDGLPLPIELAAVRLRAMSATQIRNRLADRYSLLTRGGNRGAPNRQQSLRLSVDWSYELCSSREQVLWAHLAIFTGGFDLDGAEGVADPGSDSGDILDLLESLVDKSILIREEFAGRVRFRMLEVLREYGRERLTERGEVAQLRLRHRDWCVQLVEGAEREWISPQQPEWIARLQREQANIRDALEYCVVVAGQARAGLRIAVALYPFWFTRGLFGEGRRWLDRLLVLDDDTPTPERVEALYIDGELAGLQGDLQAGWSLLARARELADRLGNADILSGVRYVEGNLAMYGGDPARALACFEKALDGLNTESTLVRRIETLVARGVAGWLLDDIPLSAASHDEVLRITESRGEAVYRAYSLWALGLVAWRQGHSDRAVGNLEKGVRLARRVDDPVSGALCLEALSWIAAEELHEEKSAVLMGAARALRKTVGSTSVHIPGVADFHERCEQRTRRALGDRAYTVAFERGKALTFAEAAAYALDENPAPSPRTADPVLTRRESQVAGLVADGLTNREIATNLVISPRTAQGHVEHILVKLGFTSRTQIAAWFAEQGTLS</sequence>
<feature type="domain" description="Protein kinase" evidence="4">
    <location>
        <begin position="26"/>
        <end position="283"/>
    </location>
</feature>
<dbReference type="Gene3D" id="3.30.200.20">
    <property type="entry name" value="Phosphorylase Kinase, domain 1"/>
    <property type="match status" value="1"/>
</dbReference>
<evidence type="ECO:0000256" key="1">
    <source>
        <dbReference type="ARBA" id="ARBA00022741"/>
    </source>
</evidence>
<organism evidence="6 7">
    <name type="scientific">Rhodococcus jostii</name>
    <dbReference type="NCBI Taxonomy" id="132919"/>
    <lineage>
        <taxon>Bacteria</taxon>
        <taxon>Bacillati</taxon>
        <taxon>Actinomycetota</taxon>
        <taxon>Actinomycetes</taxon>
        <taxon>Mycobacteriales</taxon>
        <taxon>Nocardiaceae</taxon>
        <taxon>Rhodococcus</taxon>
    </lineage>
</organism>
<dbReference type="GO" id="GO:0004674">
    <property type="term" value="F:protein serine/threonine kinase activity"/>
    <property type="evidence" value="ECO:0007669"/>
    <property type="project" value="UniProtKB-KW"/>
</dbReference>
<dbReference type="SMART" id="SM00220">
    <property type="entry name" value="S_TKc"/>
    <property type="match status" value="1"/>
</dbReference>
<keyword evidence="6" id="KW-0418">Kinase</keyword>
<reference evidence="7" key="1">
    <citation type="submission" date="2016-10" db="EMBL/GenBank/DDBJ databases">
        <authorList>
            <person name="Varghese N."/>
        </authorList>
    </citation>
    <scope>NUCLEOTIDE SEQUENCE [LARGE SCALE GENOMIC DNA]</scope>
    <source>
        <strain evidence="7">DSM 44719</strain>
    </source>
</reference>